<name>A0AA39J7L7_9AGAR</name>
<evidence type="ECO:0000313" key="2">
    <source>
        <dbReference type="Proteomes" id="UP001175226"/>
    </source>
</evidence>
<reference evidence="1" key="1">
    <citation type="submission" date="2023-06" db="EMBL/GenBank/DDBJ databases">
        <authorList>
            <consortium name="Lawrence Berkeley National Laboratory"/>
            <person name="Ahrendt S."/>
            <person name="Sahu N."/>
            <person name="Indic B."/>
            <person name="Wong-Bajracharya J."/>
            <person name="Merenyi Z."/>
            <person name="Ke H.-M."/>
            <person name="Monk M."/>
            <person name="Kocsube S."/>
            <person name="Drula E."/>
            <person name="Lipzen A."/>
            <person name="Balint B."/>
            <person name="Henrissat B."/>
            <person name="Andreopoulos B."/>
            <person name="Martin F.M."/>
            <person name="Harder C.B."/>
            <person name="Rigling D."/>
            <person name="Ford K.L."/>
            <person name="Foster G.D."/>
            <person name="Pangilinan J."/>
            <person name="Papanicolaou A."/>
            <person name="Barry K."/>
            <person name="LaButti K."/>
            <person name="Viragh M."/>
            <person name="Koriabine M."/>
            <person name="Yan M."/>
            <person name="Riley R."/>
            <person name="Champramary S."/>
            <person name="Plett K.L."/>
            <person name="Tsai I.J."/>
            <person name="Slot J."/>
            <person name="Sipos G."/>
            <person name="Plett J."/>
            <person name="Nagy L.G."/>
            <person name="Grigoriev I.V."/>
        </authorList>
    </citation>
    <scope>NUCLEOTIDE SEQUENCE</scope>
    <source>
        <strain evidence="1">FPL87.14</strain>
    </source>
</reference>
<gene>
    <name evidence="1" type="ORF">EV421DRAFT_1907149</name>
</gene>
<evidence type="ECO:0000313" key="1">
    <source>
        <dbReference type="EMBL" id="KAK0437650.1"/>
    </source>
</evidence>
<dbReference type="Proteomes" id="UP001175226">
    <property type="component" value="Unassembled WGS sequence"/>
</dbReference>
<organism evidence="1 2">
    <name type="scientific">Armillaria borealis</name>
    <dbReference type="NCBI Taxonomy" id="47425"/>
    <lineage>
        <taxon>Eukaryota</taxon>
        <taxon>Fungi</taxon>
        <taxon>Dikarya</taxon>
        <taxon>Basidiomycota</taxon>
        <taxon>Agaricomycotina</taxon>
        <taxon>Agaricomycetes</taxon>
        <taxon>Agaricomycetidae</taxon>
        <taxon>Agaricales</taxon>
        <taxon>Marasmiineae</taxon>
        <taxon>Physalacriaceae</taxon>
        <taxon>Armillaria</taxon>
    </lineage>
</organism>
<dbReference type="AlphaFoldDB" id="A0AA39J7L7"/>
<comment type="caution">
    <text evidence="1">The sequence shown here is derived from an EMBL/GenBank/DDBJ whole genome shotgun (WGS) entry which is preliminary data.</text>
</comment>
<sequence length="367" mass="41651">MKLVGYGHTPEAQVFIAESIAPTSDRWKSLYLNIRDFEGIQSLADILGRLQILESLYLVQHQGVTRKPFDEHLPKLFCRVPLLSTASIVGSFFRELSLPLHQLMTLYLNIYEQDVPESSLFNHCIEQGTSLVSFTFYYKLSGARRLSEPVPEMTQQTIRRLELGSHLPSGLKYFVFQGMEELVLFQQNEWEPTPIVPSHQLMVISDLLNRSKIRLRSLAVYRPIHLLSLNDIVMTSLMDLFITVNGETLNPIIRRLVEPSFLPGLRRLSLRNHLPVIFMFKDDSILSMAVLRAQLGLRSLSLVIPPSQSLTSPLLRAPSGWSTNLLRMYKQKGSGLDVTFSIYEKDVFADDDAVNEIINCITGGSET</sequence>
<keyword evidence="2" id="KW-1185">Reference proteome</keyword>
<dbReference type="EMBL" id="JAUEPT010000047">
    <property type="protein sequence ID" value="KAK0437650.1"/>
    <property type="molecule type" value="Genomic_DNA"/>
</dbReference>
<proteinExistence type="predicted"/>
<accession>A0AA39J7L7</accession>
<protein>
    <submittedName>
        <fullName evidence="1">Uncharacterized protein</fullName>
    </submittedName>
</protein>